<protein>
    <submittedName>
        <fullName evidence="2">Uncharacterized protein</fullName>
    </submittedName>
</protein>
<gene>
    <name evidence="2" type="ORF">CASFOL_039370</name>
</gene>
<dbReference type="EMBL" id="JAVIJP010000087">
    <property type="protein sequence ID" value="KAL3616976.1"/>
    <property type="molecule type" value="Genomic_DNA"/>
</dbReference>
<evidence type="ECO:0000256" key="1">
    <source>
        <dbReference type="SAM" id="MobiDB-lite"/>
    </source>
</evidence>
<reference evidence="3" key="1">
    <citation type="journal article" date="2024" name="IScience">
        <title>Strigolactones Initiate the Formation of Haustorium-like Structures in Castilleja.</title>
        <authorList>
            <person name="Buerger M."/>
            <person name="Peterson D."/>
            <person name="Chory J."/>
        </authorList>
    </citation>
    <scope>NUCLEOTIDE SEQUENCE [LARGE SCALE GENOMIC DNA]</scope>
</reference>
<dbReference type="Proteomes" id="UP001632038">
    <property type="component" value="Unassembled WGS sequence"/>
</dbReference>
<proteinExistence type="predicted"/>
<organism evidence="2 3">
    <name type="scientific">Castilleja foliolosa</name>
    <dbReference type="NCBI Taxonomy" id="1961234"/>
    <lineage>
        <taxon>Eukaryota</taxon>
        <taxon>Viridiplantae</taxon>
        <taxon>Streptophyta</taxon>
        <taxon>Embryophyta</taxon>
        <taxon>Tracheophyta</taxon>
        <taxon>Spermatophyta</taxon>
        <taxon>Magnoliopsida</taxon>
        <taxon>eudicotyledons</taxon>
        <taxon>Gunneridae</taxon>
        <taxon>Pentapetalae</taxon>
        <taxon>asterids</taxon>
        <taxon>lamiids</taxon>
        <taxon>Lamiales</taxon>
        <taxon>Orobanchaceae</taxon>
        <taxon>Pedicularideae</taxon>
        <taxon>Castillejinae</taxon>
        <taxon>Castilleja</taxon>
    </lineage>
</organism>
<keyword evidence="3" id="KW-1185">Reference proteome</keyword>
<dbReference type="AlphaFoldDB" id="A0ABD3BIX2"/>
<sequence>MTGAANEGGGASWEHLGQRRLSDYRREVTRGRRG</sequence>
<evidence type="ECO:0000313" key="3">
    <source>
        <dbReference type="Proteomes" id="UP001632038"/>
    </source>
</evidence>
<feature type="region of interest" description="Disordered" evidence="1">
    <location>
        <begin position="1"/>
        <end position="34"/>
    </location>
</feature>
<feature type="compositionally biased region" description="Gly residues" evidence="1">
    <location>
        <begin position="1"/>
        <end position="11"/>
    </location>
</feature>
<name>A0ABD3BIX2_9LAMI</name>
<feature type="compositionally biased region" description="Basic and acidic residues" evidence="1">
    <location>
        <begin position="16"/>
        <end position="34"/>
    </location>
</feature>
<comment type="caution">
    <text evidence="2">The sequence shown here is derived from an EMBL/GenBank/DDBJ whole genome shotgun (WGS) entry which is preliminary data.</text>
</comment>
<evidence type="ECO:0000313" key="2">
    <source>
        <dbReference type="EMBL" id="KAL3616976.1"/>
    </source>
</evidence>
<accession>A0ABD3BIX2</accession>